<dbReference type="PROSITE" id="PS51709">
    <property type="entry name" value="G_TRME"/>
    <property type="match status" value="1"/>
</dbReference>
<dbReference type="InterPro" id="IPR027417">
    <property type="entry name" value="P-loop_NTPase"/>
</dbReference>
<dbReference type="SUPFAM" id="SSF52540">
    <property type="entry name" value="P-loop containing nucleoside triphosphate hydrolases"/>
    <property type="match status" value="1"/>
</dbReference>
<dbReference type="SUPFAM" id="SSF103025">
    <property type="entry name" value="Folate-binding domain"/>
    <property type="match status" value="1"/>
</dbReference>
<keyword evidence="3" id="KW-1185">Reference proteome</keyword>
<dbReference type="InterPro" id="IPR031168">
    <property type="entry name" value="G_TrmE"/>
</dbReference>
<dbReference type="InterPro" id="IPR005225">
    <property type="entry name" value="Small_GTP-bd"/>
</dbReference>
<evidence type="ECO:0000259" key="1">
    <source>
        <dbReference type="PROSITE" id="PS51709"/>
    </source>
</evidence>
<evidence type="ECO:0000313" key="2">
    <source>
        <dbReference type="EMBL" id="MDM4014105.1"/>
    </source>
</evidence>
<dbReference type="PANTHER" id="PTHR42714">
    <property type="entry name" value="TRNA MODIFICATION GTPASE GTPBP3"/>
    <property type="match status" value="1"/>
</dbReference>
<dbReference type="NCBIfam" id="TIGR00231">
    <property type="entry name" value="small_GTP"/>
    <property type="match status" value="1"/>
</dbReference>
<accession>A0ABT7PC79</accession>
<dbReference type="InterPro" id="IPR027266">
    <property type="entry name" value="TrmE/GcvT-like"/>
</dbReference>
<name>A0ABT7PC79_9BACT</name>
<proteinExistence type="predicted"/>
<protein>
    <submittedName>
        <fullName evidence="2">50S ribosome-binding GTPase</fullName>
    </submittedName>
</protein>
<organism evidence="2 3">
    <name type="scientific">Roseiconus lacunae</name>
    <dbReference type="NCBI Taxonomy" id="2605694"/>
    <lineage>
        <taxon>Bacteria</taxon>
        <taxon>Pseudomonadati</taxon>
        <taxon>Planctomycetota</taxon>
        <taxon>Planctomycetia</taxon>
        <taxon>Pirellulales</taxon>
        <taxon>Pirellulaceae</taxon>
        <taxon>Roseiconus</taxon>
    </lineage>
</organism>
<sequence>MNEITTNRNQSSTRCCKLTGAGRSAIAVVMIEGPEATTLLHRCFRTQHTRPITIGEVRYGTWSKTDQAAGESVVLVPLRHDGDGDRFEIHSHGGAAAAQRILDDLQSFGAVLVDPSELQTLDFRPSDDSQEDEDLLVAEALTVLPKCVTTKTAAIVLDQIRGAFCNWRDTQLQRLSDAASDETNADELYRTIVDQARLVVDAGTVGVRLTRPFDVVLCGPPNVGKSSLINALVGYDRSITMDVAGTTRDVLDAETVFNGWPIRLRDTAGLHRAANEIERLGIERALDAVRQADLLIVVSQPGTPRPGELFDQAIDQLATIPPIIRVLNKADLIADQTEAEITDPKPIETIAPEGLGVDDLIQTVLDHLTGALTAPGTPVPLNTRQRDWIRYVAAAGDFQQLRQRLTMSQSPSFS</sequence>
<dbReference type="PANTHER" id="PTHR42714:SF2">
    <property type="entry name" value="TRNA MODIFICATION GTPASE GTPBP3, MITOCHONDRIAL"/>
    <property type="match status" value="1"/>
</dbReference>
<dbReference type="Gene3D" id="3.30.1360.120">
    <property type="entry name" value="Probable tRNA modification gtpase trme, domain 1"/>
    <property type="match status" value="1"/>
</dbReference>
<dbReference type="RefSeq" id="WP_289161852.1">
    <property type="nucleotide sequence ID" value="NZ_JASZZN010000001.1"/>
</dbReference>
<comment type="caution">
    <text evidence="2">The sequence shown here is derived from an EMBL/GenBank/DDBJ whole genome shotgun (WGS) entry which is preliminary data.</text>
</comment>
<dbReference type="InterPro" id="IPR027368">
    <property type="entry name" value="MnmE_dom2"/>
</dbReference>
<dbReference type="InterPro" id="IPR006073">
    <property type="entry name" value="GTP-bd"/>
</dbReference>
<gene>
    <name evidence="2" type="ORF">QTN89_01600</name>
</gene>
<dbReference type="Gene3D" id="3.40.50.300">
    <property type="entry name" value="P-loop containing nucleotide triphosphate hydrolases"/>
    <property type="match status" value="1"/>
</dbReference>
<dbReference type="Pfam" id="PF01926">
    <property type="entry name" value="MMR_HSR1"/>
    <property type="match status" value="1"/>
</dbReference>
<feature type="domain" description="TrmE-type G" evidence="1">
    <location>
        <begin position="212"/>
        <end position="369"/>
    </location>
</feature>
<dbReference type="Pfam" id="PF10396">
    <property type="entry name" value="TrmE_N"/>
    <property type="match status" value="1"/>
</dbReference>
<dbReference type="InterPro" id="IPR018948">
    <property type="entry name" value="GTP-bd_TrmE_N"/>
</dbReference>
<dbReference type="Proteomes" id="UP001239462">
    <property type="component" value="Unassembled WGS sequence"/>
</dbReference>
<dbReference type="CDD" id="cd04164">
    <property type="entry name" value="trmE"/>
    <property type="match status" value="1"/>
</dbReference>
<dbReference type="EMBL" id="JASZZN010000001">
    <property type="protein sequence ID" value="MDM4014105.1"/>
    <property type="molecule type" value="Genomic_DNA"/>
</dbReference>
<reference evidence="2 3" key="1">
    <citation type="submission" date="2023-06" db="EMBL/GenBank/DDBJ databases">
        <title>Roseiconus lacunae JC819 isolated from Gulf of Mannar region, Tamil Nadu.</title>
        <authorList>
            <person name="Pk S."/>
            <person name="Ch S."/>
            <person name="Ch V.R."/>
        </authorList>
    </citation>
    <scope>NUCLEOTIDE SEQUENCE [LARGE SCALE GENOMIC DNA]</scope>
    <source>
        <strain evidence="2 3">JC819</strain>
    </source>
</reference>
<evidence type="ECO:0000313" key="3">
    <source>
        <dbReference type="Proteomes" id="UP001239462"/>
    </source>
</evidence>
<dbReference type="Gene3D" id="1.20.120.430">
    <property type="entry name" value="tRNA modification GTPase MnmE domain 2"/>
    <property type="match status" value="1"/>
</dbReference>